<accession>A0A6L2L3D0</accession>
<evidence type="ECO:0000313" key="2">
    <source>
        <dbReference type="EMBL" id="GEU55367.1"/>
    </source>
</evidence>
<keyword evidence="1" id="KW-0175">Coiled coil</keyword>
<sequence>MAKSKNEVYDDSHWSKSCRKNTEDLNTKISKLNEALSDSETNLCHYKLGLSQVKARLVKFKTQEIKFCEKIKGLEFDVKNKNIKIENLMNEVDQIKKEKEGLDSKLTGFESAPKDLDTLLESQRSDKNKEGLGYSVVPPSCSTECVEVKTNKVKAARKPAIKYAEITPTVNRTNMNVAQLKRTSFAKTAHSYVRRPFHQRSAVRTQSQVPRVSTVTKRFPAVDSKFSTAKSTFSTNLGNKGKAVKASACWIWRPKQNTTEKCPNCNSVSVIFKKFQYIDTQGRLKSSNNNLIIQGSRSNSKGTTYRAAGFRMRALLLSTSRRTDIPKADMQPRKRACLTTPAPGFKVRESSAAGATRQSGPALEFDRRQYRFDQTGYGITDTWNEIVDTLMEIVLTTLEGVNHRVTELDTTVRPDHHHTSMLLDSESMYAREAWVGSDYRSAAIKAYVRTLEVQIATLIAQISSLILM</sequence>
<comment type="caution">
    <text evidence="2">The sequence shown here is derived from an EMBL/GenBank/DDBJ whole genome shotgun (WGS) entry which is preliminary data.</text>
</comment>
<dbReference type="Gene3D" id="1.10.287.1490">
    <property type="match status" value="1"/>
</dbReference>
<name>A0A6L2L3D0_TANCI</name>
<dbReference type="AlphaFoldDB" id="A0A6L2L3D0"/>
<proteinExistence type="predicted"/>
<feature type="coiled-coil region" evidence="1">
    <location>
        <begin position="71"/>
        <end position="105"/>
    </location>
</feature>
<organism evidence="2">
    <name type="scientific">Tanacetum cinerariifolium</name>
    <name type="common">Dalmatian daisy</name>
    <name type="synonym">Chrysanthemum cinerariifolium</name>
    <dbReference type="NCBI Taxonomy" id="118510"/>
    <lineage>
        <taxon>Eukaryota</taxon>
        <taxon>Viridiplantae</taxon>
        <taxon>Streptophyta</taxon>
        <taxon>Embryophyta</taxon>
        <taxon>Tracheophyta</taxon>
        <taxon>Spermatophyta</taxon>
        <taxon>Magnoliopsida</taxon>
        <taxon>eudicotyledons</taxon>
        <taxon>Gunneridae</taxon>
        <taxon>Pentapetalae</taxon>
        <taxon>asterids</taxon>
        <taxon>campanulids</taxon>
        <taxon>Asterales</taxon>
        <taxon>Asteraceae</taxon>
        <taxon>Asteroideae</taxon>
        <taxon>Anthemideae</taxon>
        <taxon>Anthemidinae</taxon>
        <taxon>Tanacetum</taxon>
    </lineage>
</organism>
<dbReference type="EMBL" id="BKCJ010003484">
    <property type="protein sequence ID" value="GEU55367.1"/>
    <property type="molecule type" value="Genomic_DNA"/>
</dbReference>
<reference evidence="2" key="1">
    <citation type="journal article" date="2019" name="Sci. Rep.">
        <title>Draft genome of Tanacetum cinerariifolium, the natural source of mosquito coil.</title>
        <authorList>
            <person name="Yamashiro T."/>
            <person name="Shiraishi A."/>
            <person name="Satake H."/>
            <person name="Nakayama K."/>
        </authorList>
    </citation>
    <scope>NUCLEOTIDE SEQUENCE</scope>
</reference>
<gene>
    <name evidence="2" type="ORF">Tci_027345</name>
</gene>
<protein>
    <submittedName>
        <fullName evidence="2">Uncharacterized protein</fullName>
    </submittedName>
</protein>
<evidence type="ECO:0000256" key="1">
    <source>
        <dbReference type="SAM" id="Coils"/>
    </source>
</evidence>